<proteinExistence type="predicted"/>
<evidence type="ECO:0000256" key="1">
    <source>
        <dbReference type="SAM" id="SignalP"/>
    </source>
</evidence>
<dbReference type="RefSeq" id="WP_013685219.1">
    <property type="nucleotide sequence ID" value="NC_015321.1"/>
</dbReference>
<feature type="signal peptide" evidence="1">
    <location>
        <begin position="1"/>
        <end position="18"/>
    </location>
</feature>
<organism evidence="2 3">
    <name type="scientific">Fluviicola taffensis (strain DSM 16823 / NCIMB 13979 / RW262)</name>
    <dbReference type="NCBI Taxonomy" id="755732"/>
    <lineage>
        <taxon>Bacteria</taxon>
        <taxon>Pseudomonadati</taxon>
        <taxon>Bacteroidota</taxon>
        <taxon>Flavobacteriia</taxon>
        <taxon>Flavobacteriales</taxon>
        <taxon>Crocinitomicaceae</taxon>
        <taxon>Fluviicola</taxon>
    </lineage>
</organism>
<dbReference type="EMBL" id="CP002542">
    <property type="protein sequence ID" value="AEA42445.1"/>
    <property type="molecule type" value="Genomic_DNA"/>
</dbReference>
<protein>
    <submittedName>
        <fullName evidence="2">Uncharacterized protein</fullName>
    </submittedName>
</protein>
<dbReference type="AlphaFoldDB" id="F2IEY0"/>
<reference evidence="2 3" key="1">
    <citation type="journal article" date="2011" name="Stand. Genomic Sci.">
        <title>Complete genome sequence of the gliding freshwater bacterium Fluviicola taffensis type strain (RW262).</title>
        <authorList>
            <person name="Woyke T."/>
            <person name="Chertkov O."/>
            <person name="Lapidus A."/>
            <person name="Nolan M."/>
            <person name="Lucas S."/>
            <person name="Del Rio T.G."/>
            <person name="Tice H."/>
            <person name="Cheng J.F."/>
            <person name="Tapia R."/>
            <person name="Han C."/>
            <person name="Goodwin L."/>
            <person name="Pitluck S."/>
            <person name="Liolios K."/>
            <person name="Pagani I."/>
            <person name="Ivanova N."/>
            <person name="Huntemann M."/>
            <person name="Mavromatis K."/>
            <person name="Mikhailova N."/>
            <person name="Pati A."/>
            <person name="Chen A."/>
            <person name="Palaniappan K."/>
            <person name="Land M."/>
            <person name="Hauser L."/>
            <person name="Brambilla E.M."/>
            <person name="Rohde M."/>
            <person name="Mwirichia R."/>
            <person name="Sikorski J."/>
            <person name="Tindall B.J."/>
            <person name="Goker M."/>
            <person name="Bristow J."/>
            <person name="Eisen J.A."/>
            <person name="Markowitz V."/>
            <person name="Hugenholtz P."/>
            <person name="Klenk H.P."/>
            <person name="Kyrpides N.C."/>
        </authorList>
    </citation>
    <scope>NUCLEOTIDE SEQUENCE [LARGE SCALE GENOMIC DNA]</scope>
    <source>
        <strain evidence="3">DSM 16823 / RW262 / RW262</strain>
    </source>
</reference>
<evidence type="ECO:0000313" key="2">
    <source>
        <dbReference type="EMBL" id="AEA42445.1"/>
    </source>
</evidence>
<evidence type="ECO:0000313" key="3">
    <source>
        <dbReference type="Proteomes" id="UP000007463"/>
    </source>
</evidence>
<reference evidence="3" key="2">
    <citation type="submission" date="2011-02" db="EMBL/GenBank/DDBJ databases">
        <title>The complete genome of Fluviicola taffensis DSM 16823.</title>
        <authorList>
            <consortium name="US DOE Joint Genome Institute (JGI-PGF)"/>
            <person name="Lucas S."/>
            <person name="Copeland A."/>
            <person name="Lapidus A."/>
            <person name="Bruce D."/>
            <person name="Goodwin L."/>
            <person name="Pitluck S."/>
            <person name="Kyrpides N."/>
            <person name="Mavromatis K."/>
            <person name="Ivanova N."/>
            <person name="Mikhailova N."/>
            <person name="Pagani I."/>
            <person name="Chertkov O."/>
            <person name="Detter J.C."/>
            <person name="Han C."/>
            <person name="Tapia R."/>
            <person name="Land M."/>
            <person name="Hauser L."/>
            <person name="Markowitz V."/>
            <person name="Cheng J.-F."/>
            <person name="Hugenholtz P."/>
            <person name="Woyke T."/>
            <person name="Wu D."/>
            <person name="Tindall B."/>
            <person name="Pomrenke H.G."/>
            <person name="Brambilla E."/>
            <person name="Klenk H.-P."/>
            <person name="Eisen J.A."/>
        </authorList>
    </citation>
    <scope>NUCLEOTIDE SEQUENCE [LARGE SCALE GENOMIC DNA]</scope>
    <source>
        <strain evidence="3">DSM 16823 / RW262 / RW262</strain>
    </source>
</reference>
<accession>F2IEY0</accession>
<dbReference type="STRING" id="755732.Fluta_0439"/>
<keyword evidence="3" id="KW-1185">Reference proteome</keyword>
<name>F2IEY0_FLUTR</name>
<sequence length="681" mass="76818" precursor="true">MKPLFLIFGCFSFIHSFAQTQESVPWFNIGKTNLIFGINQGSHPNLINGKVSGYASIESALTIKNIPLNLSMRYSTERFISGKPTFFRLSYDGSRRRGIDKSKYLGELNKTNGFIAKCFETIYLLEAKIAYWQLKKEQLEQTNQSPDYTIPGYNLPTVNSNLPTVDSLNLDSRLNIPAVPNKPEVPEFNKETVPNMQLDSINNLLDGYNLNLMDVNKQKDSLLDVKDKYLGKINSIDLKMPLTLLGGIDKLDLGLTSMSHGSMSNNTIPIQGIRVKGKYRKSFYDVAAGSTLPNRLFSSSVFDQVTNNTQNVFNLNQFYTVNTSRFISSLIVGYGNTEKNSISVENFYNGRELKNIFSNIPGKTNLTSNISGTWIFVRNWSWNASIGKTFKINDSIKRSFQEDLAISLGTKYRWVKIRTEITFKVKQIGNGYDGYSQGLYNSGYSKMELGVNSKITKKLNLQVLGIYQKFNRSNSDFNGMETKSGTLDLQWHVTNRFVLFGGYTLLEASGMDTLAKGLNHLGKAGFTWVKKGKTLRTEFSGLGAYSQVNRIDSNIRLVNTSLHGVLDWRILGAGLQVSMQDYSGLSAIYGVNWIIKPELKIHYKGITAQGSYNMLISEQFGNQSGFSCKISASPSENVIWEFTAAKWLPTEALYIPLFNTERYKPYYFDLKLRVFLNTSKK</sequence>
<dbReference type="Proteomes" id="UP000007463">
    <property type="component" value="Chromosome"/>
</dbReference>
<feature type="chain" id="PRO_5003283388" evidence="1">
    <location>
        <begin position="19"/>
        <end position="681"/>
    </location>
</feature>
<gene>
    <name evidence="2" type="ordered locus">Fluta_0439</name>
</gene>
<dbReference type="KEGG" id="fte:Fluta_0439"/>
<dbReference type="HOGENOM" id="CLU_403744_0_0_10"/>
<dbReference type="OrthoDB" id="9553340at2"/>
<keyword evidence="1" id="KW-0732">Signal</keyword>